<name>A0A174AWU8_9CLOT</name>
<dbReference type="EMBL" id="MAPZ01000009">
    <property type="protein sequence ID" value="OBY12329.1"/>
    <property type="molecule type" value="Genomic_DNA"/>
</dbReference>
<dbReference type="OrthoDB" id="2740230at2"/>
<dbReference type="GeneID" id="42777474"/>
<keyword evidence="1" id="KW-0812">Transmembrane</keyword>
<feature type="transmembrane region" description="Helical" evidence="1">
    <location>
        <begin position="41"/>
        <end position="59"/>
    </location>
</feature>
<evidence type="ECO:0000256" key="1">
    <source>
        <dbReference type="SAM" id="Phobius"/>
    </source>
</evidence>
<protein>
    <submittedName>
        <fullName evidence="2">Uncharacterized protein</fullName>
    </submittedName>
</protein>
<feature type="transmembrane region" description="Helical" evidence="1">
    <location>
        <begin position="66"/>
        <end position="84"/>
    </location>
</feature>
<comment type="caution">
    <text evidence="2">The sequence shown here is derived from an EMBL/GenBank/DDBJ whole genome shotgun (WGS) entry which is preliminary data.</text>
</comment>
<proteinExistence type="predicted"/>
<dbReference type="RefSeq" id="WP_027099630.1">
    <property type="nucleotide sequence ID" value="NZ_CABJAZ010000003.1"/>
</dbReference>
<dbReference type="Proteomes" id="UP000092714">
    <property type="component" value="Unassembled WGS sequence"/>
</dbReference>
<accession>A0A174AWU8</accession>
<dbReference type="AlphaFoldDB" id="A0A174AWU8"/>
<evidence type="ECO:0000313" key="2">
    <source>
        <dbReference type="EMBL" id="OBY12329.1"/>
    </source>
</evidence>
<organism evidence="2 3">
    <name type="scientific">Clostridium paraputrificum</name>
    <dbReference type="NCBI Taxonomy" id="29363"/>
    <lineage>
        <taxon>Bacteria</taxon>
        <taxon>Bacillati</taxon>
        <taxon>Bacillota</taxon>
        <taxon>Clostridia</taxon>
        <taxon>Eubacteriales</taxon>
        <taxon>Clostridiaceae</taxon>
        <taxon>Clostridium</taxon>
    </lineage>
</organism>
<feature type="transmembrane region" description="Helical" evidence="1">
    <location>
        <begin position="12"/>
        <end position="29"/>
    </location>
</feature>
<sequence>MDFKNISKENKVYIVFFIAGIMSLFMDWVKLDSISYNGFQQQGWIILIPLAFILFTKLTGKLYSRGFNLVLSSVVCLLTIFFLFDKTVYINNEAYNLAALGLHIMVTCTLGYVVLSIRSFIKEKK</sequence>
<keyword evidence="1" id="KW-1133">Transmembrane helix</keyword>
<reference evidence="2 3" key="1">
    <citation type="submission" date="2016-06" db="EMBL/GenBank/DDBJ databases">
        <authorList>
            <person name="Kjaerup R.B."/>
            <person name="Dalgaard T.S."/>
            <person name="Juul-Madsen H.R."/>
        </authorList>
    </citation>
    <scope>NUCLEOTIDE SEQUENCE [LARGE SCALE GENOMIC DNA]</scope>
    <source>
        <strain evidence="2 3">373-A1</strain>
    </source>
</reference>
<evidence type="ECO:0000313" key="3">
    <source>
        <dbReference type="Proteomes" id="UP000092714"/>
    </source>
</evidence>
<keyword evidence="1" id="KW-0472">Membrane</keyword>
<feature type="transmembrane region" description="Helical" evidence="1">
    <location>
        <begin position="96"/>
        <end position="115"/>
    </location>
</feature>
<gene>
    <name evidence="2" type="ORF">CP373A1_01675</name>
</gene>
<keyword evidence="3" id="KW-1185">Reference proteome</keyword>